<evidence type="ECO:0000313" key="2">
    <source>
        <dbReference type="Proteomes" id="UP000182063"/>
    </source>
</evidence>
<organism evidence="1 2">
    <name type="scientific">Tardibacter chloracetimidivorans</name>
    <dbReference type="NCBI Taxonomy" id="1921510"/>
    <lineage>
        <taxon>Bacteria</taxon>
        <taxon>Pseudomonadati</taxon>
        <taxon>Pseudomonadota</taxon>
        <taxon>Alphaproteobacteria</taxon>
        <taxon>Sphingomonadales</taxon>
        <taxon>Sphingomonadaceae</taxon>
        <taxon>Tardibacter</taxon>
    </lineage>
</organism>
<sequence>MLADAIFQRLSGYAGLSALVGSRIYPSRAADGAGTPYVVHSEAAPIDQVPDLDGVGDLVEVRVQVDAWAETAITARQVGDQVRAALDDFTGTVGGVAIAHVTIAGGFDDYDADVSPILYRRTTDFTVTMNV</sequence>
<proteinExistence type="predicted"/>
<dbReference type="Pfam" id="PF11367">
    <property type="entry name" value="Tail_completion_gp17"/>
    <property type="match status" value="1"/>
</dbReference>
<evidence type="ECO:0008006" key="3">
    <source>
        <dbReference type="Google" id="ProtNLM"/>
    </source>
</evidence>
<dbReference type="AlphaFoldDB" id="A0A1L3ZTA2"/>
<evidence type="ECO:0000313" key="1">
    <source>
        <dbReference type="EMBL" id="API58863.1"/>
    </source>
</evidence>
<dbReference type="RefSeq" id="WP_072596416.1">
    <property type="nucleotide sequence ID" value="NZ_CP018221.1"/>
</dbReference>
<keyword evidence="2" id="KW-1185">Reference proteome</keyword>
<gene>
    <name evidence="1" type="ORF">BSL82_05680</name>
</gene>
<protein>
    <recommendedName>
        <fullName evidence="3">DUF3168 domain-containing protein</fullName>
    </recommendedName>
</protein>
<dbReference type="KEGG" id="sphj:BSL82_05680"/>
<reference evidence="2" key="1">
    <citation type="submission" date="2016-11" db="EMBL/GenBank/DDBJ databases">
        <title>Complete Genome Sequence of alachlor-degrading Sphingomonas sp. strain JJ-A5.</title>
        <authorList>
            <person name="Lee H."/>
            <person name="Ka J.-O."/>
        </authorList>
    </citation>
    <scope>NUCLEOTIDE SEQUENCE [LARGE SCALE GENOMIC DNA]</scope>
    <source>
        <strain evidence="2">JJ-A5</strain>
    </source>
</reference>
<dbReference type="Gene3D" id="3.30.2000.30">
    <property type="match status" value="1"/>
</dbReference>
<accession>A0A1L3ZTA2</accession>
<name>A0A1L3ZTA2_9SPHN</name>
<dbReference type="EMBL" id="CP018221">
    <property type="protein sequence ID" value="API58863.1"/>
    <property type="molecule type" value="Genomic_DNA"/>
</dbReference>
<dbReference type="Proteomes" id="UP000182063">
    <property type="component" value="Chromosome"/>
</dbReference>
<dbReference type="InterPro" id="IPR021508">
    <property type="entry name" value="Gp17-like"/>
</dbReference>
<dbReference type="InterPro" id="IPR053745">
    <property type="entry name" value="Viral_Tail_Comp_sf"/>
</dbReference>
<dbReference type="STRING" id="1921510.BSL82_05680"/>